<sequence length="326" mass="35617">MPRILVTGAAGFIGQIVSKALLDDKSVELTLVDVIEPSIPRGVKYPQNATTSKTDLIESSSSVIPNDLDTAILLHGVMSSAAETDLELGYRVNVDATRALLLNLAKKCPGVRVIYASSEAVYGTPVPKEGVSEATNTTPEMSYGCQKLICETLINDFTRRGMINGFSLRFPTISIRPGKPSPAVSAFLSGIIREPLNGLECRVPLKDRAWRHWMCSPKTLVYNVIVATKLPRDALAPHRRAVNVPGFAVTVQDMLDALEQVGGKDKLDLVKEEPVPEMQSLLYSWADDFDNSLGLSLGMKQDTSFLQSCQDYLETLREEASMSSQK</sequence>
<evidence type="ECO:0000313" key="5">
    <source>
        <dbReference type="Proteomes" id="UP000053411"/>
    </source>
</evidence>
<dbReference type="PANTHER" id="PTHR43103">
    <property type="entry name" value="NUCLEOSIDE-DIPHOSPHATE-SUGAR EPIMERASE"/>
    <property type="match status" value="1"/>
</dbReference>
<organism evidence="4 5">
    <name type="scientific">Fonsecaea multimorphosa CBS 102226</name>
    <dbReference type="NCBI Taxonomy" id="1442371"/>
    <lineage>
        <taxon>Eukaryota</taxon>
        <taxon>Fungi</taxon>
        <taxon>Dikarya</taxon>
        <taxon>Ascomycota</taxon>
        <taxon>Pezizomycotina</taxon>
        <taxon>Eurotiomycetes</taxon>
        <taxon>Chaetothyriomycetidae</taxon>
        <taxon>Chaetothyriales</taxon>
        <taxon>Herpotrichiellaceae</taxon>
        <taxon>Fonsecaea</taxon>
    </lineage>
</organism>
<dbReference type="InterPro" id="IPR036291">
    <property type="entry name" value="NAD(P)-bd_dom_sf"/>
</dbReference>
<dbReference type="Gene3D" id="3.40.50.720">
    <property type="entry name" value="NAD(P)-binding Rossmann-like Domain"/>
    <property type="match status" value="1"/>
</dbReference>
<evidence type="ECO:0000256" key="1">
    <source>
        <dbReference type="ARBA" id="ARBA00022857"/>
    </source>
</evidence>
<keyword evidence="2" id="KW-0119">Carbohydrate metabolism</keyword>
<dbReference type="AlphaFoldDB" id="A0A0D2HAN1"/>
<proteinExistence type="predicted"/>
<dbReference type="InterPro" id="IPR001509">
    <property type="entry name" value="Epimerase_deHydtase"/>
</dbReference>
<dbReference type="Pfam" id="PF01370">
    <property type="entry name" value="Epimerase"/>
    <property type="match status" value="1"/>
</dbReference>
<dbReference type="SUPFAM" id="SSF51735">
    <property type="entry name" value="NAD(P)-binding Rossmann-fold domains"/>
    <property type="match status" value="1"/>
</dbReference>
<dbReference type="Proteomes" id="UP000053411">
    <property type="component" value="Unassembled WGS sequence"/>
</dbReference>
<gene>
    <name evidence="4" type="ORF">Z520_05381</name>
</gene>
<dbReference type="PANTHER" id="PTHR43103:SF3">
    <property type="entry name" value="ADP-L-GLYCERO-D-MANNO-HEPTOSE-6-EPIMERASE"/>
    <property type="match status" value="1"/>
</dbReference>
<keyword evidence="5" id="KW-1185">Reference proteome</keyword>
<dbReference type="Gene3D" id="3.90.25.10">
    <property type="entry name" value="UDP-galactose 4-epimerase, domain 1"/>
    <property type="match status" value="1"/>
</dbReference>
<protein>
    <recommendedName>
        <fullName evidence="3">NAD-dependent epimerase/dehydratase domain-containing protein</fullName>
    </recommendedName>
</protein>
<dbReference type="VEuPathDB" id="FungiDB:Z520_05381"/>
<keyword evidence="1" id="KW-0521">NADP</keyword>
<accession>A0A0D2HAN1</accession>
<feature type="domain" description="NAD-dependent epimerase/dehydratase" evidence="3">
    <location>
        <begin position="4"/>
        <end position="214"/>
    </location>
</feature>
<dbReference type="OrthoDB" id="16464at2759"/>
<reference evidence="4 5" key="1">
    <citation type="submission" date="2015-01" db="EMBL/GenBank/DDBJ databases">
        <title>The Genome Sequence of Fonsecaea multimorphosa CBS 102226.</title>
        <authorList>
            <consortium name="The Broad Institute Genomics Platform"/>
            <person name="Cuomo C."/>
            <person name="de Hoog S."/>
            <person name="Gorbushina A."/>
            <person name="Stielow B."/>
            <person name="Teixiera M."/>
            <person name="Abouelleil A."/>
            <person name="Chapman S.B."/>
            <person name="Priest M."/>
            <person name="Young S.K."/>
            <person name="Wortman J."/>
            <person name="Nusbaum C."/>
            <person name="Birren B."/>
        </authorList>
    </citation>
    <scope>NUCLEOTIDE SEQUENCE [LARGE SCALE GENOMIC DNA]</scope>
    <source>
        <strain evidence="4 5">CBS 102226</strain>
    </source>
</reference>
<dbReference type="STRING" id="1442371.A0A0D2HAN1"/>
<evidence type="ECO:0000259" key="3">
    <source>
        <dbReference type="Pfam" id="PF01370"/>
    </source>
</evidence>
<name>A0A0D2HAN1_9EURO</name>
<dbReference type="RefSeq" id="XP_016633043.1">
    <property type="nucleotide sequence ID" value="XM_016775884.1"/>
</dbReference>
<evidence type="ECO:0000313" key="4">
    <source>
        <dbReference type="EMBL" id="KIX98920.1"/>
    </source>
</evidence>
<dbReference type="GeneID" id="27711127"/>
<evidence type="ECO:0000256" key="2">
    <source>
        <dbReference type="ARBA" id="ARBA00023277"/>
    </source>
</evidence>
<dbReference type="EMBL" id="KN848070">
    <property type="protein sequence ID" value="KIX98920.1"/>
    <property type="molecule type" value="Genomic_DNA"/>
</dbReference>